<dbReference type="InterPro" id="IPR042202">
    <property type="entry name" value="Duffy-ag-bd_sf"/>
</dbReference>
<dbReference type="Pfam" id="PF03011">
    <property type="entry name" value="PFEMP"/>
    <property type="match status" value="1"/>
</dbReference>
<feature type="compositionally biased region" description="Polar residues" evidence="1">
    <location>
        <begin position="961"/>
        <end position="1036"/>
    </location>
</feature>
<dbReference type="InterPro" id="IPR054595">
    <property type="entry name" value="DBL_C"/>
</dbReference>
<gene>
    <name evidence="7" type="ORF">PFTANZ_05799</name>
</gene>
<sequence length="1087" mass="121601">MARTGGGGGAASSGDAEKYKSATNVKDLLDMIGKDVYDEIVEKDADAEKYKQALKGDLNTANGRSSETRGTNDTCYLVKEYYDGVNGGDVSDKRYPCTELSGKKFQNPFSDTLGGQCTDSKISGSTSTCGACAPYRRLHLCDYNLESIDTKSKTSTDTLLAEVCMAAKHEGDSIKTHYTKYKVTNEGTAYQLCTVLARSFADIGDIVRGRDLYRGNKQESAQREKLDKKLKDIFEKIHDDVTSGKQNVALQTRYGNDPKENYYQLREDWWTANRATIWEALTCDEDNKLAGASYFRPTCGSGRDATRAPSQCRCDGKKPGKGSGDVNIVPTYFDYVPQYLRWFEEWAEDFCRKKNKKLEDVKTNCLDETKGKYCSGNGYDCTKTIRAIGKYAIGDECTKCSVWCRLYEKWIDNQKKEFLKQREKYTSEMQKYTNGAVGSSRARQKRDAGKSNYDGYEKKFYDILKGTNYQNVDSFLGKLNEEGVCKKINEDDEKINFKTVDNSLDKNINNKGTFYHSQYCQPCPHCGMKKTNNGNKWEKKSDNEQCRIKLYKPASGAKLTEIKILKSGDGQTEIAKNLKAFCDKKDGSNSDPSLYDPWQCYQFDQLEKDNNPDGVEDKVYENDVRTGGGLCILKKEEQSEKKIGSEANSQNNHADIQKTFNDFFYFWIRRFLNDSMYWRGKIGGCLKNKSEKCKNECNTKCKCFLKWIDIKIEEWTKIKDHFKTQDFGSRVGPLGELMSCPDFVLKTVLKLEDLFENIKSGYGNAKELKGIEELLEKEKKREEEERAGGVDGAGSYNCTEDGVAGQDTTIDKILQHEGDEATKCKDCQPPEESRGRSDTVPSPPAEEEEEDEEFEDEEEENGPEEKAENTEDPEQGKPVAKTTTPPAPTTQDDVNVCETVNNILTGEGKLNEACTLKYGTPNRYWGWKCVAPSGPTSGKSDGSVCIPPRRRKLYVTPLTKWANSSGNDTQAGNTQVTPQVVSGKAQPQSQGGTSSQIDGKTASEGSAQTLSEGSAQTLSEGSAQTLSEGSVQTASQPDPKVELRTAFIQSAAVETFFLWDRYKKIKEKEIEEKKQRDGGDLFGISSG</sequence>
<feature type="compositionally biased region" description="Basic and acidic residues" evidence="1">
    <location>
        <begin position="779"/>
        <end position="788"/>
    </location>
</feature>
<dbReference type="Pfam" id="PF21807">
    <property type="entry name" value="PfEMP1_CIDRalpha1_dom"/>
    <property type="match status" value="1"/>
</dbReference>
<evidence type="ECO:0000313" key="7">
    <source>
        <dbReference type="EMBL" id="ETW33483.1"/>
    </source>
</evidence>
<feature type="region of interest" description="Disordered" evidence="1">
    <location>
        <begin position="1068"/>
        <end position="1087"/>
    </location>
</feature>
<dbReference type="Proteomes" id="UP000030708">
    <property type="component" value="Unassembled WGS sequence"/>
</dbReference>
<dbReference type="EMBL" id="KI926579">
    <property type="protein sequence ID" value="ETW33483.1"/>
    <property type="molecule type" value="Genomic_DNA"/>
</dbReference>
<proteinExistence type="predicted"/>
<dbReference type="InterPro" id="IPR049158">
    <property type="entry name" value="PfEMP1_CIDRalpha1_dom"/>
</dbReference>
<feature type="domain" description="Duffy-binding-like" evidence="6">
    <location>
        <begin position="345"/>
        <end position="501"/>
    </location>
</feature>
<dbReference type="SUPFAM" id="SSF140924">
    <property type="entry name" value="Duffy binding domain-like"/>
    <property type="match status" value="3"/>
</dbReference>
<feature type="domain" description="Duffy-binding-like" evidence="2">
    <location>
        <begin position="663"/>
        <end position="829"/>
    </location>
</feature>
<evidence type="ECO:0000256" key="1">
    <source>
        <dbReference type="SAM" id="MobiDB-lite"/>
    </source>
</evidence>
<dbReference type="GO" id="GO:0016020">
    <property type="term" value="C:membrane"/>
    <property type="evidence" value="ECO:0007669"/>
    <property type="project" value="InterPro"/>
</dbReference>
<dbReference type="Pfam" id="PF05424">
    <property type="entry name" value="Duffy_binding"/>
    <property type="match status" value="1"/>
</dbReference>
<dbReference type="GO" id="GO:0046789">
    <property type="term" value="F:host cell surface receptor binding"/>
    <property type="evidence" value="ECO:0007669"/>
    <property type="project" value="InterPro"/>
</dbReference>
<feature type="domain" description="Duffy-antigen binding" evidence="3">
    <location>
        <begin position="130"/>
        <end position="341"/>
    </location>
</feature>
<feature type="domain" description="Plasmodium falciparum erythrocyte membrane protein-1 N-terminal segment" evidence="4">
    <location>
        <begin position="25"/>
        <end position="61"/>
    </location>
</feature>
<feature type="region of interest" description="Disordered" evidence="1">
    <location>
        <begin position="961"/>
        <end position="1038"/>
    </location>
</feature>
<feature type="compositionally biased region" description="Basic and acidic residues" evidence="1">
    <location>
        <begin position="1068"/>
        <end position="1079"/>
    </location>
</feature>
<feature type="non-terminal residue" evidence="7">
    <location>
        <position position="1087"/>
    </location>
</feature>
<organism evidence="7 8">
    <name type="scientific">Plasmodium falciparum Tanzania</name>
    <name type="common">2000708</name>
    <dbReference type="NCBI Taxonomy" id="1036725"/>
    <lineage>
        <taxon>Eukaryota</taxon>
        <taxon>Sar</taxon>
        <taxon>Alveolata</taxon>
        <taxon>Apicomplexa</taxon>
        <taxon>Aconoidasida</taxon>
        <taxon>Haemosporida</taxon>
        <taxon>Plasmodiidae</taxon>
        <taxon>Plasmodium</taxon>
        <taxon>Plasmodium (Laverania)</taxon>
    </lineage>
</organism>
<reference evidence="7 8" key="1">
    <citation type="submission" date="2013-02" db="EMBL/GenBank/DDBJ databases">
        <title>The Genome Annotation of Plasmodium falciparum Tanzania (2000708).</title>
        <authorList>
            <consortium name="The Broad Institute Genome Sequencing Platform"/>
            <consortium name="The Broad Institute Genome Sequencing Center for Infectious Disease"/>
            <person name="Neafsey D."/>
            <person name="Hoffman S."/>
            <person name="Volkman S."/>
            <person name="Rosenthal P."/>
            <person name="Walker B."/>
            <person name="Young S.K."/>
            <person name="Zeng Q."/>
            <person name="Gargeya S."/>
            <person name="Fitzgerald M."/>
            <person name="Haas B."/>
            <person name="Abouelleil A."/>
            <person name="Allen A.W."/>
            <person name="Alvarado L."/>
            <person name="Arachchi H.M."/>
            <person name="Berlin A.M."/>
            <person name="Chapman S.B."/>
            <person name="Gainer-Dewar J."/>
            <person name="Goldberg J."/>
            <person name="Griggs A."/>
            <person name="Gujja S."/>
            <person name="Hansen M."/>
            <person name="Howarth C."/>
            <person name="Imamovic A."/>
            <person name="Ireland A."/>
            <person name="Larimer J."/>
            <person name="McCowan C."/>
            <person name="Murphy C."/>
            <person name="Pearson M."/>
            <person name="Poon T.W."/>
            <person name="Priest M."/>
            <person name="Roberts A."/>
            <person name="Saif S."/>
            <person name="Shea T."/>
            <person name="Sisk P."/>
            <person name="Sykes S."/>
            <person name="Wortman J."/>
            <person name="Nusbaum C."/>
            <person name="Birren B."/>
        </authorList>
    </citation>
    <scope>NUCLEOTIDE SEQUENCE [LARGE SCALE GENOMIC DNA]</scope>
    <source>
        <strain evidence="8">Tanzania (2000708)</strain>
    </source>
</reference>
<dbReference type="FunFam" id="1.20.58.830:FF:000018">
    <property type="entry name" value="Erythrocyte membrane protein 1, PfEMP1"/>
    <property type="match status" value="1"/>
</dbReference>
<dbReference type="Pfam" id="PF15447">
    <property type="entry name" value="NTS"/>
    <property type="match status" value="1"/>
</dbReference>
<dbReference type="InterPro" id="IPR004258">
    <property type="entry name" value="DBL"/>
</dbReference>
<accession>A0A024VYU8</accession>
<feature type="domain" description="PfEMP1 CIDRalpha1" evidence="5">
    <location>
        <begin position="560"/>
        <end position="605"/>
    </location>
</feature>
<dbReference type="InterPro" id="IPR008602">
    <property type="entry name" value="Duffy-antigen-binding"/>
</dbReference>
<dbReference type="Pfam" id="PF22672">
    <property type="entry name" value="DBL_C"/>
    <property type="match status" value="1"/>
</dbReference>
<dbReference type="InterPro" id="IPR029210">
    <property type="entry name" value="PfEMP1_NTS"/>
</dbReference>
<evidence type="ECO:0000259" key="2">
    <source>
        <dbReference type="Pfam" id="PF03011"/>
    </source>
</evidence>
<evidence type="ECO:0000313" key="8">
    <source>
        <dbReference type="Proteomes" id="UP000030708"/>
    </source>
</evidence>
<dbReference type="FunFam" id="1.20.58.830:FF:000003">
    <property type="entry name" value="Erythrocyte membrane protein 1, PfEMP1"/>
    <property type="match status" value="1"/>
</dbReference>
<dbReference type="AlphaFoldDB" id="A0A024VYU8"/>
<dbReference type="FunFam" id="1.20.1310.20:FF:000001">
    <property type="entry name" value="Erythrocyte membrane protein 1, PfEMP1"/>
    <property type="match status" value="1"/>
</dbReference>
<dbReference type="Gene3D" id="1.20.58.830">
    <property type="match status" value="2"/>
</dbReference>
<protein>
    <recommendedName>
        <fullName evidence="9">Duffy-binding-like domain-containing protein</fullName>
    </recommendedName>
</protein>
<dbReference type="OrthoDB" id="379270at2759"/>
<dbReference type="Gene3D" id="1.20.1310.20">
    <property type="entry name" value="Duffy-antigen binding domain"/>
    <property type="match status" value="2"/>
</dbReference>
<feature type="compositionally biased region" description="Acidic residues" evidence="1">
    <location>
        <begin position="845"/>
        <end position="862"/>
    </location>
</feature>
<feature type="region of interest" description="Disordered" evidence="1">
    <location>
        <begin position="779"/>
        <end position="803"/>
    </location>
</feature>
<reference evidence="7 8" key="2">
    <citation type="submission" date="2013-02" db="EMBL/GenBank/DDBJ databases">
        <title>The Genome Sequence of Plasmodium falciparum Tanzania (2000708).</title>
        <authorList>
            <consortium name="The Broad Institute Genome Sequencing Platform"/>
            <consortium name="The Broad Institute Genome Sequencing Center for Infectious Disease"/>
            <person name="Neafsey D."/>
            <person name="Cheeseman I."/>
            <person name="Volkman S."/>
            <person name="Adams J."/>
            <person name="Walker B."/>
            <person name="Young S.K."/>
            <person name="Zeng Q."/>
            <person name="Gargeya S."/>
            <person name="Fitzgerald M."/>
            <person name="Haas B."/>
            <person name="Abouelleil A."/>
            <person name="Alvarado L."/>
            <person name="Arachchi H.M."/>
            <person name="Berlin A.M."/>
            <person name="Chapman S.B."/>
            <person name="Dewar J."/>
            <person name="Goldberg J."/>
            <person name="Griggs A."/>
            <person name="Gujja S."/>
            <person name="Hansen M."/>
            <person name="Howarth C."/>
            <person name="Imamovic A."/>
            <person name="Larimer J."/>
            <person name="McCowan C."/>
            <person name="Murphy C."/>
            <person name="Neiman D."/>
            <person name="Pearson M."/>
            <person name="Priest M."/>
            <person name="Roberts A."/>
            <person name="Saif S."/>
            <person name="Shea T."/>
            <person name="Sisk P."/>
            <person name="Sykes S."/>
            <person name="Wortman J."/>
            <person name="Nusbaum C."/>
            <person name="Birren B."/>
        </authorList>
    </citation>
    <scope>NUCLEOTIDE SEQUENCE [LARGE SCALE GENOMIC DNA]</scope>
    <source>
        <strain evidence="8">Tanzania (2000708)</strain>
    </source>
</reference>
<evidence type="ECO:0000259" key="5">
    <source>
        <dbReference type="Pfam" id="PF21807"/>
    </source>
</evidence>
<evidence type="ECO:0000259" key="4">
    <source>
        <dbReference type="Pfam" id="PF15447"/>
    </source>
</evidence>
<evidence type="ECO:0000259" key="3">
    <source>
        <dbReference type="Pfam" id="PF05424"/>
    </source>
</evidence>
<evidence type="ECO:0000259" key="6">
    <source>
        <dbReference type="Pfam" id="PF22672"/>
    </source>
</evidence>
<evidence type="ECO:0008006" key="9">
    <source>
        <dbReference type="Google" id="ProtNLM"/>
    </source>
</evidence>
<feature type="compositionally biased region" description="Basic and acidic residues" evidence="1">
    <location>
        <begin position="816"/>
        <end position="837"/>
    </location>
</feature>
<feature type="region of interest" description="Disordered" evidence="1">
    <location>
        <begin position="816"/>
        <end position="895"/>
    </location>
</feature>
<name>A0A024VYU8_PLAFA</name>